<name>A0A420W9T5_9BACT</name>
<protein>
    <submittedName>
        <fullName evidence="2">Uncharacterized protein</fullName>
    </submittedName>
</protein>
<gene>
    <name evidence="2" type="ORF">C7457_0936</name>
</gene>
<dbReference type="AlphaFoldDB" id="A0A420W9T5"/>
<keyword evidence="3" id="KW-1185">Reference proteome</keyword>
<dbReference type="EMBL" id="RBIE01000001">
    <property type="protein sequence ID" value="RKQ64045.1"/>
    <property type="molecule type" value="Genomic_DNA"/>
</dbReference>
<reference evidence="2 3" key="1">
    <citation type="submission" date="2018-10" db="EMBL/GenBank/DDBJ databases">
        <title>Genomic Encyclopedia of Type Strains, Phase IV (KMG-IV): sequencing the most valuable type-strain genomes for metagenomic binning, comparative biology and taxonomic classification.</title>
        <authorList>
            <person name="Goeker M."/>
        </authorList>
    </citation>
    <scope>NUCLEOTIDE SEQUENCE [LARGE SCALE GENOMIC DNA]</scope>
    <source>
        <strain evidence="2 3">DSM 15521</strain>
    </source>
</reference>
<dbReference type="Proteomes" id="UP000280881">
    <property type="component" value="Unassembled WGS sequence"/>
</dbReference>
<comment type="caution">
    <text evidence="2">The sequence shown here is derived from an EMBL/GenBank/DDBJ whole genome shotgun (WGS) entry which is preliminary data.</text>
</comment>
<keyword evidence="1" id="KW-0175">Coiled coil</keyword>
<feature type="coiled-coil region" evidence="1">
    <location>
        <begin position="34"/>
        <end position="61"/>
    </location>
</feature>
<dbReference type="OrthoDB" id="15525at2"/>
<sequence>MGKLLQLSCILLYLVSTVAAILVVSKVIEVRSKCTEEKKKISSLVSEIRDLKDENTRLMVEYYSKVRPELVDKNSSNLKDFNEDEVEYIR</sequence>
<evidence type="ECO:0000313" key="3">
    <source>
        <dbReference type="Proteomes" id="UP000280881"/>
    </source>
</evidence>
<organism evidence="2 3">
    <name type="scientific">Thermovibrio guaymasensis</name>
    <dbReference type="NCBI Taxonomy" id="240167"/>
    <lineage>
        <taxon>Bacteria</taxon>
        <taxon>Pseudomonadati</taxon>
        <taxon>Aquificota</taxon>
        <taxon>Aquificia</taxon>
        <taxon>Desulfurobacteriales</taxon>
        <taxon>Desulfurobacteriaceae</taxon>
        <taxon>Thermovibrio</taxon>
    </lineage>
</organism>
<dbReference type="RefSeq" id="WP_121170467.1">
    <property type="nucleotide sequence ID" value="NZ_RBIE01000001.1"/>
</dbReference>
<evidence type="ECO:0000313" key="2">
    <source>
        <dbReference type="EMBL" id="RKQ64045.1"/>
    </source>
</evidence>
<evidence type="ECO:0000256" key="1">
    <source>
        <dbReference type="SAM" id="Coils"/>
    </source>
</evidence>
<proteinExistence type="predicted"/>
<accession>A0A420W9T5</accession>